<keyword evidence="4" id="KW-0444">Lipid biosynthesis</keyword>
<dbReference type="EMBL" id="JAAEEH010000028">
    <property type="protein sequence ID" value="NDL68110.1"/>
    <property type="molecule type" value="Genomic_DNA"/>
</dbReference>
<evidence type="ECO:0000256" key="18">
    <source>
        <dbReference type="PIRSR" id="PIRSR600829-4"/>
    </source>
</evidence>
<keyword evidence="21" id="KW-1185">Reference proteome</keyword>
<sequence length="119" mass="13327">MRKFKESYRYAHTGIRIVFKTQRNFTIQLAIMGMAFLLAAFLGISRQEWMVLVLVSANVLVLEMINTALETAVDLVTQEYHDLAERAKDVAAGAVLLMALVSVVLGAMIFLPKILEILK</sequence>
<dbReference type="GO" id="GO:0008654">
    <property type="term" value="P:phospholipid biosynthetic process"/>
    <property type="evidence" value="ECO:0007669"/>
    <property type="project" value="UniProtKB-KW"/>
</dbReference>
<evidence type="ECO:0000256" key="6">
    <source>
        <dbReference type="ARBA" id="ARBA00022692"/>
    </source>
</evidence>
<evidence type="ECO:0000313" key="21">
    <source>
        <dbReference type="Proteomes" id="UP000461585"/>
    </source>
</evidence>
<feature type="binding site" evidence="17">
    <location>
        <begin position="79"/>
        <end position="81"/>
    </location>
    <ligand>
        <name>ATP</name>
        <dbReference type="ChEBI" id="CHEBI:30616"/>
    </ligand>
</feature>
<comment type="similarity">
    <text evidence="2">Belongs to the bacterial diacylglycerol kinase family.</text>
</comment>
<dbReference type="Gene3D" id="1.10.287.3610">
    <property type="match status" value="1"/>
</dbReference>
<evidence type="ECO:0000256" key="2">
    <source>
        <dbReference type="ARBA" id="ARBA00005967"/>
    </source>
</evidence>
<gene>
    <name evidence="20" type="ORF">GXN74_10195</name>
</gene>
<keyword evidence="11" id="KW-0443">Lipid metabolism</keyword>
<keyword evidence="18" id="KW-0479">Metal-binding</keyword>
<evidence type="ECO:0000256" key="7">
    <source>
        <dbReference type="ARBA" id="ARBA00022741"/>
    </source>
</evidence>
<dbReference type="GO" id="GO:0016301">
    <property type="term" value="F:kinase activity"/>
    <property type="evidence" value="ECO:0007669"/>
    <property type="project" value="UniProtKB-KW"/>
</dbReference>
<evidence type="ECO:0000256" key="15">
    <source>
        <dbReference type="PIRSR" id="PIRSR600829-1"/>
    </source>
</evidence>
<name>A0A7X5HWV3_9FIRM</name>
<evidence type="ECO:0000256" key="5">
    <source>
        <dbReference type="ARBA" id="ARBA00022679"/>
    </source>
</evidence>
<keyword evidence="10 19" id="KW-1133">Transmembrane helix</keyword>
<evidence type="ECO:0000256" key="19">
    <source>
        <dbReference type="SAM" id="Phobius"/>
    </source>
</evidence>
<evidence type="ECO:0000256" key="16">
    <source>
        <dbReference type="PIRSR" id="PIRSR600829-2"/>
    </source>
</evidence>
<feature type="binding site" evidence="17">
    <location>
        <begin position="88"/>
        <end position="89"/>
    </location>
    <ligand>
        <name>ATP</name>
        <dbReference type="ChEBI" id="CHEBI:30616"/>
    </ligand>
</feature>
<evidence type="ECO:0000256" key="3">
    <source>
        <dbReference type="ARBA" id="ARBA00022475"/>
    </source>
</evidence>
<keyword evidence="5" id="KW-0808">Transferase</keyword>
<keyword evidence="13" id="KW-0594">Phospholipid biosynthesis</keyword>
<keyword evidence="18" id="KW-0460">Magnesium</keyword>
<dbReference type="GO" id="GO:0005886">
    <property type="term" value="C:plasma membrane"/>
    <property type="evidence" value="ECO:0007669"/>
    <property type="project" value="UniProtKB-SubCell"/>
</dbReference>
<evidence type="ECO:0000256" key="14">
    <source>
        <dbReference type="ARBA" id="ARBA00023264"/>
    </source>
</evidence>
<evidence type="ECO:0000256" key="17">
    <source>
        <dbReference type="PIRSR" id="PIRSR600829-3"/>
    </source>
</evidence>
<dbReference type="PANTHER" id="PTHR34299">
    <property type="entry name" value="DIACYLGLYCEROL KINASE"/>
    <property type="match status" value="1"/>
</dbReference>
<dbReference type="GO" id="GO:0005524">
    <property type="term" value="F:ATP binding"/>
    <property type="evidence" value="ECO:0007669"/>
    <property type="project" value="UniProtKB-KW"/>
</dbReference>
<dbReference type="InterPro" id="IPR000829">
    <property type="entry name" value="DAGK"/>
</dbReference>
<feature type="binding site" evidence="17">
    <location>
        <position position="70"/>
    </location>
    <ligand>
        <name>ATP</name>
        <dbReference type="ChEBI" id="CHEBI:30616"/>
    </ligand>
</feature>
<keyword evidence="7 17" id="KW-0547">Nucleotide-binding</keyword>
<keyword evidence="9 17" id="KW-0067">ATP-binding</keyword>
<comment type="caution">
    <text evidence="20">The sequence shown here is derived from an EMBL/GenBank/DDBJ whole genome shotgun (WGS) entry which is preliminary data.</text>
</comment>
<organism evidence="20 21">
    <name type="scientific">Anaerotalea alkaliphila</name>
    <dbReference type="NCBI Taxonomy" id="2662126"/>
    <lineage>
        <taxon>Bacteria</taxon>
        <taxon>Bacillati</taxon>
        <taxon>Bacillota</taxon>
        <taxon>Clostridia</taxon>
        <taxon>Eubacteriales</taxon>
        <taxon>Anaerotalea</taxon>
    </lineage>
</organism>
<reference evidence="20 21" key="1">
    <citation type="submission" date="2020-01" db="EMBL/GenBank/DDBJ databases">
        <title>Anaeroalcalibacter tamaniensis gen. nov., sp. nov., moderately halophilic strictly anaerobic fermenter bacterium from mud volcano of Taman peninsula.</title>
        <authorList>
            <person name="Frolova A."/>
            <person name="Merkel A.Y."/>
            <person name="Slobodkin A.I."/>
        </authorList>
    </citation>
    <scope>NUCLEOTIDE SEQUENCE [LARGE SCALE GENOMIC DNA]</scope>
    <source>
        <strain evidence="20 21">F-3ap</strain>
    </source>
</reference>
<evidence type="ECO:0000256" key="4">
    <source>
        <dbReference type="ARBA" id="ARBA00022516"/>
    </source>
</evidence>
<accession>A0A7X5HWV3</accession>
<keyword evidence="8 20" id="KW-0418">Kinase</keyword>
<protein>
    <submittedName>
        <fullName evidence="20">Diacylglycerol kinase family protein</fullName>
    </submittedName>
</protein>
<keyword evidence="12 19" id="KW-0472">Membrane</keyword>
<feature type="binding site" evidence="17">
    <location>
        <position position="10"/>
    </location>
    <ligand>
        <name>ATP</name>
        <dbReference type="ChEBI" id="CHEBI:30616"/>
    </ligand>
</feature>
<proteinExistence type="inferred from homology"/>
<dbReference type="Pfam" id="PF01219">
    <property type="entry name" value="DAGK_prokar"/>
    <property type="match status" value="1"/>
</dbReference>
<feature type="binding site" evidence="16">
    <location>
        <position position="63"/>
    </location>
    <ligand>
        <name>substrate</name>
    </ligand>
</feature>
<feature type="transmembrane region" description="Helical" evidence="19">
    <location>
        <begin position="25"/>
        <end position="44"/>
    </location>
</feature>
<dbReference type="InterPro" id="IPR036945">
    <property type="entry name" value="DAGK_sf"/>
</dbReference>
<evidence type="ECO:0000313" key="20">
    <source>
        <dbReference type="EMBL" id="NDL68110.1"/>
    </source>
</evidence>
<feature type="transmembrane region" description="Helical" evidence="19">
    <location>
        <begin position="90"/>
        <end position="111"/>
    </location>
</feature>
<comment type="cofactor">
    <cofactor evidence="18">
        <name>Mg(2+)</name>
        <dbReference type="ChEBI" id="CHEBI:18420"/>
    </cofactor>
    <text evidence="18">Mn(2+), Zn(2+), Cd(2+) and Co(2+) support activity to lesser extents.</text>
</comment>
<dbReference type="Proteomes" id="UP000461585">
    <property type="component" value="Unassembled WGS sequence"/>
</dbReference>
<keyword evidence="14" id="KW-1208">Phospholipid metabolism</keyword>
<comment type="subcellular location">
    <subcellularLocation>
        <location evidence="1">Cell membrane</location>
        <topology evidence="1">Multi-pass membrane protein</topology>
    </subcellularLocation>
</comment>
<evidence type="ECO:0000256" key="10">
    <source>
        <dbReference type="ARBA" id="ARBA00022989"/>
    </source>
</evidence>
<feature type="binding site" evidence="18">
    <location>
        <position position="70"/>
    </location>
    <ligand>
        <name>a divalent metal cation</name>
        <dbReference type="ChEBI" id="CHEBI:60240"/>
    </ligand>
</feature>
<dbReference type="CDD" id="cd14265">
    <property type="entry name" value="UDPK_IM_like"/>
    <property type="match status" value="1"/>
</dbReference>
<evidence type="ECO:0000256" key="9">
    <source>
        <dbReference type="ARBA" id="ARBA00022840"/>
    </source>
</evidence>
<dbReference type="AlphaFoldDB" id="A0A7X5HWV3"/>
<dbReference type="PROSITE" id="PS01069">
    <property type="entry name" value="DAGK_PROKAR"/>
    <property type="match status" value="1"/>
</dbReference>
<dbReference type="InterPro" id="IPR033717">
    <property type="entry name" value="UDPK"/>
</dbReference>
<evidence type="ECO:0000256" key="13">
    <source>
        <dbReference type="ARBA" id="ARBA00023209"/>
    </source>
</evidence>
<evidence type="ECO:0000256" key="1">
    <source>
        <dbReference type="ARBA" id="ARBA00004651"/>
    </source>
</evidence>
<evidence type="ECO:0000256" key="11">
    <source>
        <dbReference type="ARBA" id="ARBA00023098"/>
    </source>
</evidence>
<keyword evidence="6 19" id="KW-0812">Transmembrane</keyword>
<evidence type="ECO:0000256" key="8">
    <source>
        <dbReference type="ARBA" id="ARBA00022777"/>
    </source>
</evidence>
<feature type="active site" description="Proton acceptor" evidence="15">
    <location>
        <position position="63"/>
    </location>
</feature>
<dbReference type="GO" id="GO:0046872">
    <property type="term" value="F:metal ion binding"/>
    <property type="evidence" value="ECO:0007669"/>
    <property type="project" value="UniProtKB-KW"/>
</dbReference>
<dbReference type="RefSeq" id="WP_162370835.1">
    <property type="nucleotide sequence ID" value="NZ_JAAEEH010000028.1"/>
</dbReference>
<evidence type="ECO:0000256" key="12">
    <source>
        <dbReference type="ARBA" id="ARBA00023136"/>
    </source>
</evidence>
<dbReference type="PANTHER" id="PTHR34299:SF1">
    <property type="entry name" value="DIACYLGLYCEROL KINASE"/>
    <property type="match status" value="1"/>
</dbReference>
<keyword evidence="3" id="KW-1003">Cell membrane</keyword>